<keyword evidence="3" id="KW-1277">Toxin-antitoxin system</keyword>
<dbReference type="EMBL" id="FSQX01000002">
    <property type="protein sequence ID" value="SIN88646.1"/>
    <property type="molecule type" value="Genomic_DNA"/>
</dbReference>
<dbReference type="GO" id="GO:0016747">
    <property type="term" value="F:acyltransferase activity, transferring groups other than amino-acyl groups"/>
    <property type="evidence" value="ECO:0007669"/>
    <property type="project" value="InterPro"/>
</dbReference>
<comment type="similarity">
    <text evidence="1">Belongs to the acetyltransferase family. GNAT subfamily.</text>
</comment>
<dbReference type="Pfam" id="PF13508">
    <property type="entry name" value="Acetyltransf_7"/>
    <property type="match status" value="1"/>
</dbReference>
<evidence type="ECO:0000256" key="4">
    <source>
        <dbReference type="ARBA" id="ARBA00022679"/>
    </source>
</evidence>
<dbReference type="CDD" id="cd04301">
    <property type="entry name" value="NAT_SF"/>
    <property type="match status" value="1"/>
</dbReference>
<keyword evidence="4 8" id="KW-0808">Transferase</keyword>
<accession>A0A1N6F090</accession>
<dbReference type="PANTHER" id="PTHR36449:SF1">
    <property type="entry name" value="ACETYLTRANSFERASE"/>
    <property type="match status" value="1"/>
</dbReference>
<dbReference type="AlphaFoldDB" id="A0A1N6F090"/>
<proteinExistence type="inferred from homology"/>
<protein>
    <submittedName>
        <fullName evidence="8">Acetyltransferase (GNAT) domain-containing protein</fullName>
    </submittedName>
</protein>
<dbReference type="Proteomes" id="UP000185024">
    <property type="component" value="Unassembled WGS sequence"/>
</dbReference>
<reference evidence="8 9" key="1">
    <citation type="submission" date="2016-11" db="EMBL/GenBank/DDBJ databases">
        <authorList>
            <person name="Jaros S."/>
            <person name="Januszkiewicz K."/>
            <person name="Wedrychowicz H."/>
        </authorList>
    </citation>
    <scope>NUCLEOTIDE SEQUENCE [LARGE SCALE GENOMIC DNA]</scope>
    <source>
        <strain evidence="8 9">ACAM 239</strain>
    </source>
</reference>
<evidence type="ECO:0000259" key="7">
    <source>
        <dbReference type="PROSITE" id="PS51186"/>
    </source>
</evidence>
<dbReference type="RefSeq" id="WP_022524194.1">
    <property type="nucleotide sequence ID" value="NZ_BJOI01000039.1"/>
</dbReference>
<evidence type="ECO:0000256" key="5">
    <source>
        <dbReference type="ARBA" id="ARBA00023315"/>
    </source>
</evidence>
<sequence>MCSEADEPKETLDVKIKAPEKLGEHHDISEFDCGRPSLNDFLKLRALKNARRRATVTYVVCYESGDQVAGYISLATGAVMRQSAPKRMQRNMPTEIPVVVLGRLAVDQRCQGIGLGADLLAEAVDRALAAAEHVAVRALLVHALDEEAAAFYKRHGFIETPFDPMVLMLSLSG</sequence>
<evidence type="ECO:0000256" key="1">
    <source>
        <dbReference type="ARBA" id="ARBA00009342"/>
    </source>
</evidence>
<dbReference type="SUPFAM" id="SSF55729">
    <property type="entry name" value="Acyl-CoA N-acyltransferases (Nat)"/>
    <property type="match status" value="1"/>
</dbReference>
<keyword evidence="2" id="KW-0678">Repressor</keyword>
<dbReference type="Gene3D" id="3.40.630.30">
    <property type="match status" value="1"/>
</dbReference>
<evidence type="ECO:0000256" key="6">
    <source>
        <dbReference type="ARBA" id="ARBA00049880"/>
    </source>
</evidence>
<dbReference type="InterPro" id="IPR016181">
    <property type="entry name" value="Acyl_CoA_acyltransferase"/>
</dbReference>
<gene>
    <name evidence="8" type="ORF">SAMN05878438_3836</name>
</gene>
<dbReference type="PANTHER" id="PTHR36449">
    <property type="entry name" value="ACETYLTRANSFERASE-RELATED"/>
    <property type="match status" value="1"/>
</dbReference>
<comment type="catalytic activity">
    <reaction evidence="6">
        <text>glycyl-tRNA(Gly) + acetyl-CoA = N-acetylglycyl-tRNA(Gly) + CoA + H(+)</text>
        <dbReference type="Rhea" id="RHEA:81867"/>
        <dbReference type="Rhea" id="RHEA-COMP:9683"/>
        <dbReference type="Rhea" id="RHEA-COMP:19766"/>
        <dbReference type="ChEBI" id="CHEBI:15378"/>
        <dbReference type="ChEBI" id="CHEBI:57287"/>
        <dbReference type="ChEBI" id="CHEBI:57288"/>
        <dbReference type="ChEBI" id="CHEBI:78522"/>
        <dbReference type="ChEBI" id="CHEBI:232036"/>
    </reaction>
</comment>
<name>A0A1N6F090_9GAMM</name>
<evidence type="ECO:0000256" key="2">
    <source>
        <dbReference type="ARBA" id="ARBA00022491"/>
    </source>
</evidence>
<evidence type="ECO:0000256" key="3">
    <source>
        <dbReference type="ARBA" id="ARBA00022649"/>
    </source>
</evidence>
<organism evidence="8 9">
    <name type="scientific">Vreelandella aquamarina</name>
    <dbReference type="NCBI Taxonomy" id="77097"/>
    <lineage>
        <taxon>Bacteria</taxon>
        <taxon>Pseudomonadati</taxon>
        <taxon>Pseudomonadota</taxon>
        <taxon>Gammaproteobacteria</taxon>
        <taxon>Oceanospirillales</taxon>
        <taxon>Halomonadaceae</taxon>
        <taxon>Vreelandella</taxon>
    </lineage>
</organism>
<keyword evidence="5" id="KW-0012">Acyltransferase</keyword>
<evidence type="ECO:0000313" key="8">
    <source>
        <dbReference type="EMBL" id="SIN88646.1"/>
    </source>
</evidence>
<evidence type="ECO:0000313" key="9">
    <source>
        <dbReference type="Proteomes" id="UP000185024"/>
    </source>
</evidence>
<dbReference type="GeneID" id="97277426"/>
<dbReference type="InterPro" id="IPR000182">
    <property type="entry name" value="GNAT_dom"/>
</dbReference>
<feature type="domain" description="N-acetyltransferase" evidence="7">
    <location>
        <begin position="12"/>
        <end position="173"/>
    </location>
</feature>
<dbReference type="PROSITE" id="PS51186">
    <property type="entry name" value="GNAT"/>
    <property type="match status" value="1"/>
</dbReference>